<keyword evidence="3" id="KW-0012">Acyltransferase</keyword>
<protein>
    <submittedName>
        <fullName evidence="3">Acyltransferase</fullName>
    </submittedName>
</protein>
<evidence type="ECO:0000313" key="4">
    <source>
        <dbReference type="Proteomes" id="UP000283003"/>
    </source>
</evidence>
<dbReference type="GO" id="GO:0016020">
    <property type="term" value="C:membrane"/>
    <property type="evidence" value="ECO:0007669"/>
    <property type="project" value="TreeGrafter"/>
</dbReference>
<feature type="domain" description="Acyltransferase 3" evidence="2">
    <location>
        <begin position="12"/>
        <end position="350"/>
    </location>
</feature>
<dbReference type="RefSeq" id="WP_127611060.1">
    <property type="nucleotide sequence ID" value="NZ_RXOL01000001.1"/>
</dbReference>
<feature type="transmembrane region" description="Helical" evidence="1">
    <location>
        <begin position="263"/>
        <end position="285"/>
    </location>
</feature>
<dbReference type="GO" id="GO:0009103">
    <property type="term" value="P:lipopolysaccharide biosynthetic process"/>
    <property type="evidence" value="ECO:0007669"/>
    <property type="project" value="TreeGrafter"/>
</dbReference>
<dbReference type="PANTHER" id="PTHR23028">
    <property type="entry name" value="ACETYLTRANSFERASE"/>
    <property type="match status" value="1"/>
</dbReference>
<comment type="caution">
    <text evidence="3">The sequence shown here is derived from an EMBL/GenBank/DDBJ whole genome shotgun (WGS) entry which is preliminary data.</text>
</comment>
<keyword evidence="1" id="KW-1133">Transmembrane helix</keyword>
<organism evidence="3 4">
    <name type="scientific">Croceicoccus ponticola</name>
    <dbReference type="NCBI Taxonomy" id="2217664"/>
    <lineage>
        <taxon>Bacteria</taxon>
        <taxon>Pseudomonadati</taxon>
        <taxon>Pseudomonadota</taxon>
        <taxon>Alphaproteobacteria</taxon>
        <taxon>Sphingomonadales</taxon>
        <taxon>Erythrobacteraceae</taxon>
        <taxon>Croceicoccus</taxon>
    </lineage>
</organism>
<keyword evidence="4" id="KW-1185">Reference proteome</keyword>
<gene>
    <name evidence="3" type="ORF">EKN06_01195</name>
</gene>
<feature type="transmembrane region" description="Helical" evidence="1">
    <location>
        <begin position="96"/>
        <end position="119"/>
    </location>
</feature>
<sequence>MISSTTERPSYQYMDAFRFVAATVVVLGHAKDLLWVDADEVEAGVAGVLKAVYFLTGLGHEAVMVFFVLSGFWIARSVDRRKHDDHFWRPYLVDRCSRLLVVLVPALLIGGILDGYGLMHFDSMHFGGASPAVSVPNDLAGRLSLIAFLGNVAFLQGLAVPTFGSNGPLWSLSYEFWFYIWFPAIVFAVRGRWQIALASLAVGVIWPKVLLGFVIWLMGAGLYYADRSTIASGRPMGRVFATLLLLSCAGALLIALVVARLHIVPLAVSDIAVGGTFAGIVWALLRLDPCFPRIAQIFALYGSRSSFSLYAIHFPLLMFVLGLTGLSDRMQPGVEAMFGLGVLVLLAIAAGWGFSLLTEARTSNVRRWFGTVMSGRATSGR</sequence>
<feature type="transmembrane region" description="Helical" evidence="1">
    <location>
        <begin position="51"/>
        <end position="75"/>
    </location>
</feature>
<feature type="transmembrane region" description="Helical" evidence="1">
    <location>
        <begin position="139"/>
        <end position="164"/>
    </location>
</feature>
<feature type="transmembrane region" description="Helical" evidence="1">
    <location>
        <begin position="205"/>
        <end position="225"/>
    </location>
</feature>
<name>A0A437GZV8_9SPHN</name>
<feature type="transmembrane region" description="Helical" evidence="1">
    <location>
        <begin position="176"/>
        <end position="193"/>
    </location>
</feature>
<dbReference type="InterPro" id="IPR050879">
    <property type="entry name" value="Acyltransferase_3"/>
</dbReference>
<keyword evidence="1" id="KW-0812">Transmembrane</keyword>
<proteinExistence type="predicted"/>
<feature type="transmembrane region" description="Helical" evidence="1">
    <location>
        <begin position="306"/>
        <end position="324"/>
    </location>
</feature>
<accession>A0A437GZV8</accession>
<dbReference type="PANTHER" id="PTHR23028:SF53">
    <property type="entry name" value="ACYL_TRANSF_3 DOMAIN-CONTAINING PROTEIN"/>
    <property type="match status" value="1"/>
</dbReference>
<feature type="transmembrane region" description="Helical" evidence="1">
    <location>
        <begin position="12"/>
        <end position="31"/>
    </location>
</feature>
<dbReference type="Proteomes" id="UP000283003">
    <property type="component" value="Unassembled WGS sequence"/>
</dbReference>
<dbReference type="Pfam" id="PF01757">
    <property type="entry name" value="Acyl_transf_3"/>
    <property type="match status" value="1"/>
</dbReference>
<dbReference type="EMBL" id="RXOL01000001">
    <property type="protein sequence ID" value="RVQ68874.1"/>
    <property type="molecule type" value="Genomic_DNA"/>
</dbReference>
<keyword evidence="1" id="KW-0472">Membrane</keyword>
<keyword evidence="3" id="KW-0808">Transferase</keyword>
<dbReference type="GO" id="GO:0016747">
    <property type="term" value="F:acyltransferase activity, transferring groups other than amino-acyl groups"/>
    <property type="evidence" value="ECO:0007669"/>
    <property type="project" value="InterPro"/>
</dbReference>
<evidence type="ECO:0000313" key="3">
    <source>
        <dbReference type="EMBL" id="RVQ68874.1"/>
    </source>
</evidence>
<dbReference type="AlphaFoldDB" id="A0A437GZV8"/>
<dbReference type="OrthoDB" id="9796461at2"/>
<evidence type="ECO:0000256" key="1">
    <source>
        <dbReference type="SAM" id="Phobius"/>
    </source>
</evidence>
<dbReference type="InterPro" id="IPR002656">
    <property type="entry name" value="Acyl_transf_3_dom"/>
</dbReference>
<feature type="transmembrane region" description="Helical" evidence="1">
    <location>
        <begin position="237"/>
        <end position="257"/>
    </location>
</feature>
<evidence type="ECO:0000259" key="2">
    <source>
        <dbReference type="Pfam" id="PF01757"/>
    </source>
</evidence>
<feature type="transmembrane region" description="Helical" evidence="1">
    <location>
        <begin position="336"/>
        <end position="357"/>
    </location>
</feature>
<reference evidence="3 4" key="1">
    <citation type="submission" date="2018-12" db="EMBL/GenBank/DDBJ databases">
        <title>Croceicoccus ponticola sp. nov., a lipolytic bacterium isolated from seawater.</title>
        <authorList>
            <person name="Yoon J.-H."/>
        </authorList>
    </citation>
    <scope>NUCLEOTIDE SEQUENCE [LARGE SCALE GENOMIC DNA]</scope>
    <source>
        <strain evidence="3 4">GM-16</strain>
    </source>
</reference>